<accession>E3GXA2</accession>
<dbReference type="PANTHER" id="PTHR31209:SF0">
    <property type="entry name" value="METALLOENZYME DOMAIN-CONTAINING PROTEIN"/>
    <property type="match status" value="1"/>
</dbReference>
<dbReference type="GO" id="GO:0046872">
    <property type="term" value="F:metal ion binding"/>
    <property type="evidence" value="ECO:0007669"/>
    <property type="project" value="InterPro"/>
</dbReference>
<dbReference type="OrthoDB" id="52918at2157"/>
<feature type="domain" description="Metalloenzyme" evidence="8">
    <location>
        <begin position="1"/>
        <end position="398"/>
    </location>
</feature>
<comment type="function">
    <text evidence="2 7">Catalyzes the interconversion of 2-phosphoglycerate and 3-phosphoglycerate.</text>
</comment>
<dbReference type="InterPro" id="IPR017850">
    <property type="entry name" value="Alkaline_phosphatase_core_sf"/>
</dbReference>
<evidence type="ECO:0000256" key="6">
    <source>
        <dbReference type="ARBA" id="ARBA00023235"/>
    </source>
</evidence>
<comment type="catalytic activity">
    <reaction evidence="1 7">
        <text>(2R)-2-phosphoglycerate = (2R)-3-phosphoglycerate</text>
        <dbReference type="Rhea" id="RHEA:15901"/>
        <dbReference type="ChEBI" id="CHEBI:58272"/>
        <dbReference type="ChEBI" id="CHEBI:58289"/>
        <dbReference type="EC" id="5.4.2.12"/>
    </reaction>
</comment>
<evidence type="ECO:0000256" key="3">
    <source>
        <dbReference type="ARBA" id="ARBA00004798"/>
    </source>
</evidence>
<gene>
    <name evidence="7" type="primary">apgM</name>
    <name evidence="9" type="ordered locus">Mfer_0131</name>
</gene>
<dbReference type="STRING" id="523846.Mfer_0131"/>
<dbReference type="Gene3D" id="3.30.70.2130">
    <property type="entry name" value="Metalloenzyme domain"/>
    <property type="match status" value="1"/>
</dbReference>
<evidence type="ECO:0000313" key="10">
    <source>
        <dbReference type="Proteomes" id="UP000002315"/>
    </source>
</evidence>
<dbReference type="PANTHER" id="PTHR31209">
    <property type="entry name" value="COFACTOR-INDEPENDENT PHOSPHOGLYCERATE MUTASE"/>
    <property type="match status" value="1"/>
</dbReference>
<evidence type="ECO:0000259" key="8">
    <source>
        <dbReference type="Pfam" id="PF01676"/>
    </source>
</evidence>
<dbReference type="Pfam" id="PF10143">
    <property type="entry name" value="PhosphMutase"/>
    <property type="match status" value="1"/>
</dbReference>
<dbReference type="Pfam" id="PF01676">
    <property type="entry name" value="Metalloenzyme"/>
    <property type="match status" value="1"/>
</dbReference>
<protein>
    <recommendedName>
        <fullName evidence="7">2,3-bisphosphoglycerate-independent phosphoglycerate mutase</fullName>
        <shortName evidence="7">BPG-independent PGAM</shortName>
        <shortName evidence="7">Phosphoglyceromutase</shortName>
        <shortName evidence="7">aPGAM</shortName>
        <ecNumber evidence="7">5.4.2.12</ecNumber>
    </recommendedName>
</protein>
<dbReference type="InterPro" id="IPR023665">
    <property type="entry name" value="ApgAM_prokaryotes"/>
</dbReference>
<proteinExistence type="inferred from homology"/>
<organism evidence="9 10">
    <name type="scientific">Methanothermus fervidus (strain ATCC 43054 / DSM 2088 / JCM 10308 / V24 S)</name>
    <dbReference type="NCBI Taxonomy" id="523846"/>
    <lineage>
        <taxon>Archaea</taxon>
        <taxon>Methanobacteriati</taxon>
        <taxon>Methanobacteriota</taxon>
        <taxon>Methanomada group</taxon>
        <taxon>Methanobacteria</taxon>
        <taxon>Methanobacteriales</taxon>
        <taxon>Methanothermaceae</taxon>
        <taxon>Methanothermus</taxon>
    </lineage>
</organism>
<dbReference type="HAMAP" id="MF_01402_A">
    <property type="entry name" value="ApgM_A"/>
    <property type="match status" value="1"/>
</dbReference>
<reference evidence="9 10" key="1">
    <citation type="journal article" date="2010" name="Stand. Genomic Sci.">
        <title>Complete genome sequence of Methanothermus fervidus type strain (V24S).</title>
        <authorList>
            <person name="Anderson I."/>
            <person name="Djao O.D."/>
            <person name="Misra M."/>
            <person name="Chertkov O."/>
            <person name="Nolan M."/>
            <person name="Lucas S."/>
            <person name="Lapidus A."/>
            <person name="Del Rio T.G."/>
            <person name="Tice H."/>
            <person name="Cheng J.F."/>
            <person name="Tapia R."/>
            <person name="Han C."/>
            <person name="Goodwin L."/>
            <person name="Pitluck S."/>
            <person name="Liolios K."/>
            <person name="Ivanova N."/>
            <person name="Mavromatis K."/>
            <person name="Mikhailova N."/>
            <person name="Pati A."/>
            <person name="Brambilla E."/>
            <person name="Chen A."/>
            <person name="Palaniappan K."/>
            <person name="Land M."/>
            <person name="Hauser L."/>
            <person name="Chang Y.J."/>
            <person name="Jeffries C.D."/>
            <person name="Sikorski J."/>
            <person name="Spring S."/>
            <person name="Rohde M."/>
            <person name="Eichinger K."/>
            <person name="Huber H."/>
            <person name="Wirth R."/>
            <person name="Goker M."/>
            <person name="Detter J.C."/>
            <person name="Woyke T."/>
            <person name="Bristow J."/>
            <person name="Eisen J.A."/>
            <person name="Markowitz V."/>
            <person name="Hugenholtz P."/>
            <person name="Klenk H.P."/>
            <person name="Kyrpides N.C."/>
        </authorList>
    </citation>
    <scope>NUCLEOTIDE SEQUENCE [LARGE SCALE GENOMIC DNA]</scope>
    <source>
        <strain evidence="10">ATCC 43054 / DSM 2088 / JCM 10308 / V24 S</strain>
    </source>
</reference>
<dbReference type="InterPro" id="IPR006124">
    <property type="entry name" value="Metalloenzyme"/>
</dbReference>
<dbReference type="SUPFAM" id="SSF53649">
    <property type="entry name" value="Alkaline phosphatase-like"/>
    <property type="match status" value="1"/>
</dbReference>
<dbReference type="GO" id="GO:0006096">
    <property type="term" value="P:glycolytic process"/>
    <property type="evidence" value="ECO:0007669"/>
    <property type="project" value="UniProtKB-UniRule"/>
</dbReference>
<dbReference type="CDD" id="cd16011">
    <property type="entry name" value="iPGM_like"/>
    <property type="match status" value="1"/>
</dbReference>
<comment type="similarity">
    <text evidence="4 7">Belongs to the BPG-independent phosphoglycerate mutase family. A-PGAM subfamily.</text>
</comment>
<evidence type="ECO:0000256" key="4">
    <source>
        <dbReference type="ARBA" id="ARBA00005524"/>
    </source>
</evidence>
<dbReference type="UniPathway" id="UPA00109">
    <property type="reaction ID" value="UER00186"/>
</dbReference>
<dbReference type="NCBIfam" id="NF003104">
    <property type="entry name" value="PRK04024.1"/>
    <property type="match status" value="1"/>
</dbReference>
<evidence type="ECO:0000313" key="9">
    <source>
        <dbReference type="EMBL" id="ADP76934.1"/>
    </source>
</evidence>
<keyword evidence="10" id="KW-1185">Reference proteome</keyword>
<dbReference type="Gene3D" id="3.40.720.10">
    <property type="entry name" value="Alkaline Phosphatase, subunit A"/>
    <property type="match status" value="2"/>
</dbReference>
<dbReference type="EC" id="5.4.2.12" evidence="7"/>
<dbReference type="KEGG" id="mfv:Mfer_0131"/>
<dbReference type="Proteomes" id="UP000002315">
    <property type="component" value="Chromosome"/>
</dbReference>
<sequence>MKCIILIIDGMADRPTKENDYKTPLQAAKTPNMDKIAEEGINGIMDPISPGIRVGSDTAHLSILGYDPYKVYTGRGPFEAAGVGVDVKPGDIAFRCNFATVDENFVVLDRRADRIREGTDKLAETINSMKLEEDVEIIFKESTGHRAVLVLRGENLSDKITDADPKVENKRVKDVKPLDDSFEAKFTASILNKFVKNSYKLLEKHPINLKRIKEGKKPANIILPRGGGKVPSLENFCEKYNLKAACIAETGLIMGIARLAGMDVIEVPTATGGTDTDLNSIVKTILSTLDKYDFLLVNIDGADEAGHDGNFEEKKEFIERIDEVVISKILNCEDICLVLTADHTTPVSVKDHTGDPVPIVIRCPGVRIDDVKRFDEISASKGGLGRIKGSDIMNIILDLTNRSEKFGA</sequence>
<dbReference type="GO" id="GO:0004619">
    <property type="term" value="F:phosphoglycerate mutase activity"/>
    <property type="evidence" value="ECO:0007669"/>
    <property type="project" value="UniProtKB-UniRule"/>
</dbReference>
<dbReference type="EMBL" id="CP002278">
    <property type="protein sequence ID" value="ADP76934.1"/>
    <property type="molecule type" value="Genomic_DNA"/>
</dbReference>
<evidence type="ECO:0000256" key="1">
    <source>
        <dbReference type="ARBA" id="ARBA00000370"/>
    </source>
</evidence>
<keyword evidence="6 7" id="KW-0413">Isomerase</keyword>
<dbReference type="HOGENOM" id="CLU_034906_2_0_2"/>
<keyword evidence="5 7" id="KW-0324">Glycolysis</keyword>
<name>E3GXA2_METFV</name>
<dbReference type="InterPro" id="IPR004456">
    <property type="entry name" value="Pglycerate_mutase_ApgM"/>
</dbReference>
<comment type="pathway">
    <text evidence="3 7">Carbohydrate degradation; glycolysis; pyruvate from D-glyceraldehyde 3-phosphate: step 3/5.</text>
</comment>
<evidence type="ECO:0000256" key="7">
    <source>
        <dbReference type="HAMAP-Rule" id="MF_01402"/>
    </source>
</evidence>
<dbReference type="PIRSF" id="PIRSF006392">
    <property type="entry name" value="IPGAM_arch"/>
    <property type="match status" value="1"/>
</dbReference>
<evidence type="ECO:0000256" key="5">
    <source>
        <dbReference type="ARBA" id="ARBA00023152"/>
    </source>
</evidence>
<dbReference type="InterPro" id="IPR042253">
    <property type="entry name" value="Pglycerate_mutase_ApgM_sf"/>
</dbReference>
<evidence type="ECO:0000256" key="2">
    <source>
        <dbReference type="ARBA" id="ARBA00002315"/>
    </source>
</evidence>
<dbReference type="AlphaFoldDB" id="E3GXA2"/>
<dbReference type="NCBIfam" id="TIGR00306">
    <property type="entry name" value="apgM"/>
    <property type="match status" value="1"/>
</dbReference>